<dbReference type="AlphaFoldDB" id="A0A9P7EFA3"/>
<comment type="caution">
    <text evidence="1">The sequence shown here is derived from an EMBL/GenBank/DDBJ whole genome shotgun (WGS) entry which is preliminary data.</text>
</comment>
<reference evidence="1" key="1">
    <citation type="journal article" date="2020" name="New Phytol.">
        <title>Comparative genomics reveals dynamic genome evolution in host specialist ectomycorrhizal fungi.</title>
        <authorList>
            <person name="Lofgren L.A."/>
            <person name="Nguyen N.H."/>
            <person name="Vilgalys R."/>
            <person name="Ruytinx J."/>
            <person name="Liao H.L."/>
            <person name="Branco S."/>
            <person name="Kuo A."/>
            <person name="LaButti K."/>
            <person name="Lipzen A."/>
            <person name="Andreopoulos W."/>
            <person name="Pangilinan J."/>
            <person name="Riley R."/>
            <person name="Hundley H."/>
            <person name="Na H."/>
            <person name="Barry K."/>
            <person name="Grigoriev I.V."/>
            <person name="Stajich J.E."/>
            <person name="Kennedy P.G."/>
        </authorList>
    </citation>
    <scope>NUCLEOTIDE SEQUENCE</scope>
    <source>
        <strain evidence="1">MN1</strain>
    </source>
</reference>
<dbReference type="Proteomes" id="UP000807769">
    <property type="component" value="Unassembled WGS sequence"/>
</dbReference>
<proteinExistence type="predicted"/>
<gene>
    <name evidence="1" type="ORF">BJ212DRAFT_1298259</name>
</gene>
<organism evidence="1 2">
    <name type="scientific">Suillus subaureus</name>
    <dbReference type="NCBI Taxonomy" id="48587"/>
    <lineage>
        <taxon>Eukaryota</taxon>
        <taxon>Fungi</taxon>
        <taxon>Dikarya</taxon>
        <taxon>Basidiomycota</taxon>
        <taxon>Agaricomycotina</taxon>
        <taxon>Agaricomycetes</taxon>
        <taxon>Agaricomycetidae</taxon>
        <taxon>Boletales</taxon>
        <taxon>Suillineae</taxon>
        <taxon>Suillaceae</taxon>
        <taxon>Suillus</taxon>
    </lineage>
</organism>
<sequence length="172" mass="19750">MNRELSLTKIFITLFTQNHSWETARKGASWPLVLLYGRLTLDDRLNRTQRIPQSSKKAFNGTNIIVDYVWKASLGVRVFNIDAAITNNHCVTNSMNYMRKLTQTRACCMNDEMSDPWTEDFGGRMKGVIYQGEKWQVDHVFVWKISQPSTLTLELNTGLIVQVSPNALRLHA</sequence>
<evidence type="ECO:0000313" key="2">
    <source>
        <dbReference type="Proteomes" id="UP000807769"/>
    </source>
</evidence>
<accession>A0A9P7EFA3</accession>
<dbReference type="EMBL" id="JABBWG010000009">
    <property type="protein sequence ID" value="KAG1819867.1"/>
    <property type="molecule type" value="Genomic_DNA"/>
</dbReference>
<dbReference type="GeneID" id="64626690"/>
<evidence type="ECO:0000313" key="1">
    <source>
        <dbReference type="EMBL" id="KAG1819867.1"/>
    </source>
</evidence>
<protein>
    <submittedName>
        <fullName evidence="1">Uncharacterized protein</fullName>
    </submittedName>
</protein>
<keyword evidence="2" id="KW-1185">Reference proteome</keyword>
<name>A0A9P7EFA3_9AGAM</name>
<dbReference type="RefSeq" id="XP_041195402.1">
    <property type="nucleotide sequence ID" value="XM_041332673.1"/>
</dbReference>